<dbReference type="OrthoDB" id="7686359at2"/>
<evidence type="ECO:0000259" key="8">
    <source>
        <dbReference type="Pfam" id="PF17042"/>
    </source>
</evidence>
<comment type="similarity">
    <text evidence="1">Belongs to the four-carbon acid sugar kinase family.</text>
</comment>
<evidence type="ECO:0000256" key="6">
    <source>
        <dbReference type="ARBA" id="ARBA00023277"/>
    </source>
</evidence>
<dbReference type="Proteomes" id="UP000199071">
    <property type="component" value="Unassembled WGS sequence"/>
</dbReference>
<dbReference type="AlphaFoldDB" id="A0A1G6EB68"/>
<dbReference type="STRING" id="665467.SAMN02982931_04309"/>
<keyword evidence="6" id="KW-0119">Carbohydrate metabolism</keyword>
<protein>
    <submittedName>
        <fullName evidence="9">Uncharacterized conserved protein YgbK, DUF1537 family</fullName>
    </submittedName>
</protein>
<feature type="domain" description="Four-carbon acid sugar kinase nucleotide binding" evidence="8">
    <location>
        <begin position="281"/>
        <end position="454"/>
    </location>
</feature>
<keyword evidence="5" id="KW-0067">ATP-binding</keyword>
<dbReference type="Gene3D" id="3.40.980.20">
    <property type="entry name" value="Four-carbon acid sugar kinase, nucleotide binding domain"/>
    <property type="match status" value="1"/>
</dbReference>
<dbReference type="Pfam" id="PF07005">
    <property type="entry name" value="SBD_N"/>
    <property type="match status" value="1"/>
</dbReference>
<keyword evidence="4" id="KW-0418">Kinase</keyword>
<evidence type="ECO:0000313" key="9">
    <source>
        <dbReference type="EMBL" id="SDB54602.1"/>
    </source>
</evidence>
<keyword evidence="3" id="KW-0547">Nucleotide-binding</keyword>
<evidence type="ECO:0000256" key="5">
    <source>
        <dbReference type="ARBA" id="ARBA00022840"/>
    </source>
</evidence>
<dbReference type="RefSeq" id="WP_090880027.1">
    <property type="nucleotide sequence ID" value="NZ_FMXQ01000011.1"/>
</dbReference>
<name>A0A1G6EB68_9HYPH</name>
<dbReference type="Gene3D" id="3.40.50.10840">
    <property type="entry name" value="Putative sugar-binding, N-terminal domain"/>
    <property type="match status" value="1"/>
</dbReference>
<dbReference type="InterPro" id="IPR042213">
    <property type="entry name" value="NBD_C_sf"/>
</dbReference>
<evidence type="ECO:0000256" key="4">
    <source>
        <dbReference type="ARBA" id="ARBA00022777"/>
    </source>
</evidence>
<keyword evidence="2" id="KW-0808">Transferase</keyword>
<organism evidence="9 10">
    <name type="scientific">Bauldia litoralis</name>
    <dbReference type="NCBI Taxonomy" id="665467"/>
    <lineage>
        <taxon>Bacteria</taxon>
        <taxon>Pseudomonadati</taxon>
        <taxon>Pseudomonadota</taxon>
        <taxon>Alphaproteobacteria</taxon>
        <taxon>Hyphomicrobiales</taxon>
        <taxon>Kaistiaceae</taxon>
        <taxon>Bauldia</taxon>
    </lineage>
</organism>
<gene>
    <name evidence="9" type="ORF">SAMN02982931_04309</name>
</gene>
<dbReference type="Pfam" id="PF17042">
    <property type="entry name" value="NBD_C"/>
    <property type="match status" value="1"/>
</dbReference>
<keyword evidence="10" id="KW-1185">Reference proteome</keyword>
<dbReference type="InterPro" id="IPR031475">
    <property type="entry name" value="NBD_C"/>
</dbReference>
<evidence type="ECO:0000256" key="3">
    <source>
        <dbReference type="ARBA" id="ARBA00022741"/>
    </source>
</evidence>
<dbReference type="InterPro" id="IPR037051">
    <property type="entry name" value="4-carb_acid_sugar_kinase_N_sf"/>
</dbReference>
<dbReference type="InterPro" id="IPR010737">
    <property type="entry name" value="4-carb_acid_sugar_kinase_N"/>
</dbReference>
<sequence>MSQTGPVAAPLPSGLLVAWYGDDFTGAAAVMEVLTFAGLPSILFLDVPNEAQLARFPGLRGVGIASTARSKSPEWMDANLPAAFRGLAQLQPPLLHYKVCSTLDSSPQVGSIGRAIEIASREIGFTAAPILVAAPAMRRYQCFGHLFAAVGDTVYRLDRHPVMARHPVTPMTESDVARHIAAQSERLDVSLMSLEALAAPGASLAAPTGRNPDRIDAVTLDCMDAASEAAAGRLIWEERDANPFVVGSQGVEYALVRYWQEHGLIETRGAAGSIGRADRMVAVSGSVSPTTGEQIGWSRTNGFDCIAFDAALACGDPASLAAETARVVDRAIAALERGADPLIHTAEGVDDPAVARFNQALAASQRPAAEVNQAIGEALGLALHEIVTRTGVSRAVISGGDTSGYATQQLGIYALSALAPTIPGAAIFRAHADGAMDGLELALKGGQMGSPDYFGRVRDGGGAR</sequence>
<dbReference type="EMBL" id="FMXQ01000011">
    <property type="protein sequence ID" value="SDB54602.1"/>
    <property type="molecule type" value="Genomic_DNA"/>
</dbReference>
<accession>A0A1G6EB68</accession>
<dbReference type="GO" id="GO:0016301">
    <property type="term" value="F:kinase activity"/>
    <property type="evidence" value="ECO:0007669"/>
    <property type="project" value="UniProtKB-KW"/>
</dbReference>
<evidence type="ECO:0000259" key="7">
    <source>
        <dbReference type="Pfam" id="PF07005"/>
    </source>
</evidence>
<evidence type="ECO:0000256" key="2">
    <source>
        <dbReference type="ARBA" id="ARBA00022679"/>
    </source>
</evidence>
<dbReference type="GO" id="GO:0005524">
    <property type="term" value="F:ATP binding"/>
    <property type="evidence" value="ECO:0007669"/>
    <property type="project" value="UniProtKB-KW"/>
</dbReference>
<evidence type="ECO:0000256" key="1">
    <source>
        <dbReference type="ARBA" id="ARBA00005715"/>
    </source>
</evidence>
<evidence type="ECO:0000313" key="10">
    <source>
        <dbReference type="Proteomes" id="UP000199071"/>
    </source>
</evidence>
<proteinExistence type="inferred from homology"/>
<dbReference type="SUPFAM" id="SSF142764">
    <property type="entry name" value="YgbK-like"/>
    <property type="match status" value="1"/>
</dbReference>
<feature type="domain" description="Four-carbon acid sugar kinase N-terminal" evidence="7">
    <location>
        <begin position="18"/>
        <end position="255"/>
    </location>
</feature>
<reference evidence="9 10" key="1">
    <citation type="submission" date="2016-10" db="EMBL/GenBank/DDBJ databases">
        <authorList>
            <person name="de Groot N.N."/>
        </authorList>
    </citation>
    <scope>NUCLEOTIDE SEQUENCE [LARGE SCALE GENOMIC DNA]</scope>
    <source>
        <strain evidence="9 10">ATCC 35022</strain>
    </source>
</reference>